<dbReference type="GO" id="GO:0006265">
    <property type="term" value="P:DNA topological change"/>
    <property type="evidence" value="ECO:0007669"/>
    <property type="project" value="UniProtKB-UniRule"/>
</dbReference>
<dbReference type="GO" id="GO:0005694">
    <property type="term" value="C:chromosome"/>
    <property type="evidence" value="ECO:0007669"/>
    <property type="project" value="InterPro"/>
</dbReference>
<dbReference type="Gene3D" id="1.10.460.10">
    <property type="entry name" value="Topoisomerase I, domain 2"/>
    <property type="match status" value="1"/>
</dbReference>
<dbReference type="SMART" id="SM00493">
    <property type="entry name" value="TOPRIM"/>
    <property type="match status" value="1"/>
</dbReference>
<dbReference type="PANTHER" id="PTHR42785:SF1">
    <property type="entry name" value="DNA TOPOISOMERASE"/>
    <property type="match status" value="1"/>
</dbReference>
<feature type="site" description="Interaction with DNA" evidence="10">
    <location>
        <position position="562"/>
    </location>
</feature>
<dbReference type="Proteomes" id="UP000064249">
    <property type="component" value="Unassembled WGS sequence"/>
</dbReference>
<dbReference type="PROSITE" id="PS52039">
    <property type="entry name" value="TOPO_IA_2"/>
    <property type="match status" value="1"/>
</dbReference>
<proteinExistence type="inferred from homology"/>
<name>A0A117LGN4_9CHLR</name>
<reference evidence="13 14" key="1">
    <citation type="journal article" date="2015" name="MBio">
        <title>Genome-Resolved Metagenomic Analysis Reveals Roles for Candidate Phyla and Other Microbial Community Members in Biogeochemical Transformations in Oil Reservoirs.</title>
        <authorList>
            <person name="Hu P."/>
            <person name="Tom L."/>
            <person name="Singh A."/>
            <person name="Thomas B.C."/>
            <person name="Baker B.J."/>
            <person name="Piceno Y.M."/>
            <person name="Andersen G.L."/>
            <person name="Banfield J.F."/>
        </authorList>
    </citation>
    <scope>NUCLEOTIDE SEQUENCE [LARGE SCALE GENOMIC DNA]</scope>
    <source>
        <strain evidence="13">46_16</strain>
    </source>
</reference>
<dbReference type="EMBL" id="LGFU01000063">
    <property type="protein sequence ID" value="KUK46152.1"/>
    <property type="molecule type" value="Genomic_DNA"/>
</dbReference>
<evidence type="ECO:0000313" key="14">
    <source>
        <dbReference type="Proteomes" id="UP000064249"/>
    </source>
</evidence>
<evidence type="ECO:0000256" key="1">
    <source>
        <dbReference type="ARBA" id="ARBA00000213"/>
    </source>
</evidence>
<dbReference type="Pfam" id="PF01131">
    <property type="entry name" value="Topoisom_bac"/>
    <property type="match status" value="1"/>
</dbReference>
<comment type="subunit">
    <text evidence="10">Monomer.</text>
</comment>
<dbReference type="GO" id="GO:0008270">
    <property type="term" value="F:zinc ion binding"/>
    <property type="evidence" value="ECO:0007669"/>
    <property type="project" value="UniProtKB-KW"/>
</dbReference>
<keyword evidence="5" id="KW-0862">Zinc</keyword>
<feature type="site" description="Interaction with DNA" evidence="10">
    <location>
        <position position="364"/>
    </location>
</feature>
<dbReference type="PANTHER" id="PTHR42785">
    <property type="entry name" value="DNA TOPOISOMERASE, TYPE IA, CORE"/>
    <property type="match status" value="1"/>
</dbReference>
<feature type="site" description="Interaction with DNA" evidence="10">
    <location>
        <position position="210"/>
    </location>
</feature>
<dbReference type="InterPro" id="IPR013497">
    <property type="entry name" value="Topo_IA_cen"/>
</dbReference>
<dbReference type="PROSITE" id="PS00396">
    <property type="entry name" value="TOPO_IA_1"/>
    <property type="match status" value="1"/>
</dbReference>
<accession>A0A117LGN4</accession>
<evidence type="ECO:0000313" key="13">
    <source>
        <dbReference type="EMBL" id="KUK46152.1"/>
    </source>
</evidence>
<gene>
    <name evidence="10" type="primary">topA</name>
    <name evidence="13" type="ORF">XD73_0972</name>
</gene>
<dbReference type="InterPro" id="IPR028612">
    <property type="entry name" value="Topoisom_1_IA"/>
</dbReference>
<dbReference type="InterPro" id="IPR023405">
    <property type="entry name" value="Topo_IA_core_domain"/>
</dbReference>
<dbReference type="SMART" id="SM00436">
    <property type="entry name" value="TOP1Bc"/>
    <property type="match status" value="1"/>
</dbReference>
<comment type="similarity">
    <text evidence="2 10">Belongs to the type IA topoisomerase family.</text>
</comment>
<feature type="site" description="Interaction with DNA" evidence="10">
    <location>
        <position position="217"/>
    </location>
</feature>
<evidence type="ECO:0000256" key="4">
    <source>
        <dbReference type="ARBA" id="ARBA00022771"/>
    </source>
</evidence>
<evidence type="ECO:0000256" key="5">
    <source>
        <dbReference type="ARBA" id="ARBA00022833"/>
    </source>
</evidence>
<evidence type="ECO:0000259" key="11">
    <source>
        <dbReference type="PROSITE" id="PS50880"/>
    </source>
</evidence>
<evidence type="ECO:0000256" key="9">
    <source>
        <dbReference type="ARBA" id="ARBA00023235"/>
    </source>
</evidence>
<feature type="region of interest" description="Interaction with DNA" evidence="10">
    <location>
        <begin position="225"/>
        <end position="230"/>
    </location>
</feature>
<dbReference type="Pfam" id="PF01751">
    <property type="entry name" value="Toprim"/>
    <property type="match status" value="1"/>
</dbReference>
<dbReference type="InterPro" id="IPR013825">
    <property type="entry name" value="Topo_IA_cen_sub2"/>
</dbReference>
<comment type="catalytic activity">
    <reaction evidence="1 10">
        <text>ATP-independent breakage of single-stranded DNA, followed by passage and rejoining.</text>
        <dbReference type="EC" id="5.6.2.1"/>
    </reaction>
</comment>
<keyword evidence="3" id="KW-0479">Metal-binding</keyword>
<dbReference type="Gene3D" id="2.70.20.10">
    <property type="entry name" value="Topoisomerase I, domain 3"/>
    <property type="match status" value="1"/>
</dbReference>
<dbReference type="SMART" id="SM00437">
    <property type="entry name" value="TOP1Ac"/>
    <property type="match status" value="1"/>
</dbReference>
<feature type="active site" description="O-(5'-phospho-DNA)-tyrosine intermediate" evidence="10">
    <location>
        <position position="362"/>
    </location>
</feature>
<dbReference type="Gene3D" id="3.30.65.10">
    <property type="entry name" value="Bacterial Topoisomerase I, domain 1"/>
    <property type="match status" value="2"/>
</dbReference>
<dbReference type="InterPro" id="IPR034149">
    <property type="entry name" value="TOPRIM_TopoI"/>
</dbReference>
<dbReference type="NCBIfam" id="TIGR01051">
    <property type="entry name" value="topA_bact"/>
    <property type="match status" value="1"/>
</dbReference>
<sequence length="767" mass="87069">MEAYCVKCREKREMQGTTPGFNKRGTPITSGTCGVCGTKMVRIGKTDAHEGLQAPIQEKKEVRSGKLVIVESPAKAKTIGNYLGKEYKVKASVGHVRDLLRSQLSVDVENDFAPKYRVPNEKRPIVKELKKDVEKAEEVFIATDPDREGEAIAWHLKETTEIEDSRLRRVVFHEITKPAIQESFANPKEIDMDLVNAQQARRILDRLVGYNLTPLLWQKVRGRLSAGRVQSVATRLIVEREREIDAFVPEEYWSVEAEFNPDKSKDTYIAQLSQVDGKEPTLSSKETVDRILKDIEKADYSIGKIKKGERRRNPSAPFITSTLQQQAARQLHFRARRTMMIAQQLYEGIALDGEGQTGLITYMRTDSTNVSPMALNEVRQYIQKQFGESFLPSSARFYRTRAAVAQEAHEAIRPTSVNRTPEKIKSVLSRDQYKLYQLIWKRFVASQMANAVYDTVSIQIDGKGSEHAYVMRASGSKVKFPGFLALYEDARDEDSKEAEKNIRIPDDVFEGQKQNLVGINPQQHFTQPPPRYSEATLIQALEKFGIGRPSTYAPIISTIQARGYVDRDGNKLIPTEIAFTLTDLLVEYFPDVLEVNFTAEMEQDLDDVANGKQDWVTVLKDFYSAFEPRLEHAKEDMPEVNAEPEKVGRDCPKCGHELIIRWGRFGKFISCSNFPECRYTEPYLEKIGVVCPKDGGEIVMRKTRKGRVFYGCENYPECDFTSWKRPVSMACPACKGLLTIKNNRELICADCGNTFSTAILENREELA</sequence>
<evidence type="ECO:0000259" key="12">
    <source>
        <dbReference type="PROSITE" id="PS52039"/>
    </source>
</evidence>
<dbReference type="Gene3D" id="1.10.290.10">
    <property type="entry name" value="Topoisomerase I, domain 4"/>
    <property type="match status" value="1"/>
</dbReference>
<keyword evidence="8 10" id="KW-0238">DNA-binding</keyword>
<dbReference type="InterPro" id="IPR044044">
    <property type="entry name" value="DUF5679"/>
</dbReference>
<evidence type="ECO:0000256" key="2">
    <source>
        <dbReference type="ARBA" id="ARBA00009446"/>
    </source>
</evidence>
<dbReference type="InterPro" id="IPR003601">
    <property type="entry name" value="Topo_IA_2"/>
</dbReference>
<dbReference type="InterPro" id="IPR013824">
    <property type="entry name" value="Topo_IA_cen_sub1"/>
</dbReference>
<feature type="site" description="Interaction with DNA" evidence="10">
    <location>
        <position position="201"/>
    </location>
</feature>
<dbReference type="InterPro" id="IPR013498">
    <property type="entry name" value="Topo_IA_Znf"/>
</dbReference>
<dbReference type="SUPFAM" id="SSF56712">
    <property type="entry name" value="Prokaryotic type I DNA topoisomerase"/>
    <property type="match status" value="1"/>
</dbReference>
<organism evidence="13 14">
    <name type="scientific">Anaerolinea thermophila</name>
    <dbReference type="NCBI Taxonomy" id="167964"/>
    <lineage>
        <taxon>Bacteria</taxon>
        <taxon>Bacillati</taxon>
        <taxon>Chloroflexota</taxon>
        <taxon>Anaerolineae</taxon>
        <taxon>Anaerolineales</taxon>
        <taxon>Anaerolineaceae</taxon>
        <taxon>Anaerolinea</taxon>
    </lineage>
</organism>
<dbReference type="PATRIC" id="fig|167964.4.peg.769"/>
<dbReference type="PRINTS" id="PR00417">
    <property type="entry name" value="PRTPISMRASEI"/>
</dbReference>
<feature type="domain" description="Topo IA-type catalytic" evidence="12">
    <location>
        <begin position="191"/>
        <end position="630"/>
    </location>
</feature>
<feature type="site" description="Interaction with DNA" evidence="10">
    <location>
        <position position="95"/>
    </location>
</feature>
<dbReference type="AlphaFoldDB" id="A0A117LGN4"/>
<dbReference type="InterPro" id="IPR023406">
    <property type="entry name" value="Topo_IA_AS"/>
</dbReference>
<dbReference type="InterPro" id="IPR005733">
    <property type="entry name" value="TopoI_bac-type"/>
</dbReference>
<evidence type="ECO:0000256" key="3">
    <source>
        <dbReference type="ARBA" id="ARBA00022723"/>
    </source>
</evidence>
<evidence type="ECO:0000256" key="8">
    <source>
        <dbReference type="ARBA" id="ARBA00023125"/>
    </source>
</evidence>
<dbReference type="PROSITE" id="PS50880">
    <property type="entry name" value="TOPRIM"/>
    <property type="match status" value="1"/>
</dbReference>
<keyword evidence="7 10" id="KW-0799">Topoisomerase</keyword>
<dbReference type="GO" id="GO:0003677">
    <property type="term" value="F:DNA binding"/>
    <property type="evidence" value="ECO:0007669"/>
    <property type="project" value="UniProtKB-KW"/>
</dbReference>
<dbReference type="Pfam" id="PF18930">
    <property type="entry name" value="DUF5679"/>
    <property type="match status" value="1"/>
</dbReference>
<dbReference type="Gene3D" id="3.40.50.140">
    <property type="match status" value="1"/>
</dbReference>
<evidence type="ECO:0000256" key="6">
    <source>
        <dbReference type="ARBA" id="ARBA00022842"/>
    </source>
</evidence>
<keyword evidence="9 10" id="KW-0413">Isomerase</keyword>
<dbReference type="GO" id="GO:0003917">
    <property type="term" value="F:DNA topoisomerase type I (single strand cut, ATP-independent) activity"/>
    <property type="evidence" value="ECO:0007669"/>
    <property type="project" value="UniProtKB-UniRule"/>
</dbReference>
<dbReference type="SUPFAM" id="SSF57783">
    <property type="entry name" value="Zinc beta-ribbon"/>
    <property type="match status" value="1"/>
</dbReference>
<comment type="function">
    <text evidence="10">Releases the supercoiling and torsional tension of DNA, which is introduced during the DNA replication and transcription, by transiently cleaving and rejoining one strand of the DNA duplex. Introduces a single-strand break via transesterification at a target site in duplex DNA. The scissile phosphodiester is attacked by the catalytic tyrosine of the enzyme, resulting in the formation of a DNA-(5'-phosphotyrosyl)-enzyme intermediate and the expulsion of a 3'-OH DNA strand. The free DNA strand then undergoes passage around the unbroken strand, thus removing DNA supercoils. Finally, in the religation step, the DNA 3'-OH attacks the covalent intermediate to expel the active-site tyrosine and restore the DNA phosphodiester backbone.</text>
</comment>
<comment type="caution">
    <text evidence="13">The sequence shown here is derived from an EMBL/GenBank/DDBJ whole genome shotgun (WGS) entry which is preliminary data.</text>
</comment>
<feature type="site" description="Interaction with DNA" evidence="10">
    <location>
        <position position="202"/>
    </location>
</feature>
<feature type="domain" description="Toprim" evidence="11">
    <location>
        <begin position="65"/>
        <end position="175"/>
    </location>
</feature>
<evidence type="ECO:0000256" key="10">
    <source>
        <dbReference type="HAMAP-Rule" id="MF_00952"/>
    </source>
</evidence>
<dbReference type="InterPro" id="IPR003602">
    <property type="entry name" value="Topo_IA_DNA-bd_dom"/>
</dbReference>
<dbReference type="HAMAP" id="MF_00952">
    <property type="entry name" value="Topoisom_1_prok"/>
    <property type="match status" value="1"/>
</dbReference>
<dbReference type="CDD" id="cd00186">
    <property type="entry name" value="TOP1Ac"/>
    <property type="match status" value="1"/>
</dbReference>
<dbReference type="InterPro" id="IPR006171">
    <property type="entry name" value="TOPRIM_dom"/>
</dbReference>
<feature type="site" description="Interaction with DNA" evidence="10">
    <location>
        <position position="205"/>
    </location>
</feature>
<evidence type="ECO:0000256" key="7">
    <source>
        <dbReference type="ARBA" id="ARBA00023029"/>
    </source>
</evidence>
<dbReference type="CDD" id="cd03363">
    <property type="entry name" value="TOPRIM_TopoIA_TopoI"/>
    <property type="match status" value="1"/>
</dbReference>
<dbReference type="Pfam" id="PF01396">
    <property type="entry name" value="Zn_ribbon_Top1"/>
    <property type="match status" value="2"/>
</dbReference>
<dbReference type="InterPro" id="IPR000380">
    <property type="entry name" value="Topo_IA"/>
</dbReference>
<dbReference type="InterPro" id="IPR013826">
    <property type="entry name" value="Topo_IA_cen_sub3"/>
</dbReference>
<keyword evidence="6" id="KW-0460">Magnesium</keyword>
<dbReference type="EC" id="5.6.2.1" evidence="10"/>
<keyword evidence="4" id="KW-0863">Zinc-finger</keyword>
<protein>
    <recommendedName>
        <fullName evidence="10">DNA topoisomerase 1</fullName>
        <ecNumber evidence="10">5.6.2.1</ecNumber>
    </recommendedName>
    <alternativeName>
        <fullName evidence="10">DNA topoisomerase I</fullName>
    </alternativeName>
</protein>